<keyword evidence="2" id="KW-0325">Glycoprotein</keyword>
<sequence>MLKVLVLSSKKIPNFFIVGGPKCGTTSLSEYLRQHSNVFFTYQKEPHYWASDLPRDKRITTLENYVALFDNIQPEHVAYGEGSVWTLYSKVALSRIHEFNPDAKIIVMLRNPLEVALSLHSFWFSISMEDQMQFEKAWNMQQERSEGKSLPRASKVKELYLYRDIGMFGEQLTKALAIFPKDQIKIVFFEDFVKDTKKIYDEILTFIGVTNLEEKIDFEVHNENQTYRSSHFANLVRKVPTLLEPYINKFKQVTGIKNLRIMTYVKEFEKKFNSKPGKRKTIDNELKKTIISEFYDDIKIVEEITNRDLSHWYKEIL</sequence>
<evidence type="ECO:0000313" key="5">
    <source>
        <dbReference type="Proteomes" id="UP000218327"/>
    </source>
</evidence>
<evidence type="ECO:0000259" key="3">
    <source>
        <dbReference type="Pfam" id="PF00685"/>
    </source>
</evidence>
<evidence type="ECO:0000256" key="1">
    <source>
        <dbReference type="ARBA" id="ARBA00022679"/>
    </source>
</evidence>
<reference evidence="5" key="1">
    <citation type="submission" date="2017-08" db="EMBL/GenBank/DDBJ databases">
        <title>A dynamic microbial community with high functional redundancy inhabits the cold, oxic subseafloor aquifer.</title>
        <authorList>
            <person name="Tully B.J."/>
            <person name="Wheat C.G."/>
            <person name="Glazer B.T."/>
            <person name="Huber J.A."/>
        </authorList>
    </citation>
    <scope>NUCLEOTIDE SEQUENCE [LARGE SCALE GENOMIC DNA]</scope>
</reference>
<comment type="caution">
    <text evidence="4">The sequence shown here is derived from an EMBL/GenBank/DDBJ whole genome shotgun (WGS) entry which is preliminary data.</text>
</comment>
<feature type="domain" description="Sulfotransferase" evidence="3">
    <location>
        <begin position="14"/>
        <end position="222"/>
    </location>
</feature>
<organism evidence="4 5">
    <name type="scientific">SAR86 cluster bacterium</name>
    <dbReference type="NCBI Taxonomy" id="2030880"/>
    <lineage>
        <taxon>Bacteria</taxon>
        <taxon>Pseudomonadati</taxon>
        <taxon>Pseudomonadota</taxon>
        <taxon>Gammaproteobacteria</taxon>
        <taxon>SAR86 cluster</taxon>
    </lineage>
</organism>
<keyword evidence="1" id="KW-0808">Transferase</keyword>
<protein>
    <recommendedName>
        <fullName evidence="3">Sulfotransferase domain-containing protein</fullName>
    </recommendedName>
</protein>
<dbReference type="InterPro" id="IPR037359">
    <property type="entry name" value="NST/OST"/>
</dbReference>
<dbReference type="EMBL" id="NVVJ01000007">
    <property type="protein sequence ID" value="PCJ27264.1"/>
    <property type="molecule type" value="Genomic_DNA"/>
</dbReference>
<accession>A0A2A5B6Q9</accession>
<dbReference type="InterPro" id="IPR000863">
    <property type="entry name" value="Sulfotransferase_dom"/>
</dbReference>
<gene>
    <name evidence="4" type="ORF">COA96_03515</name>
</gene>
<evidence type="ECO:0000313" key="4">
    <source>
        <dbReference type="EMBL" id="PCJ27264.1"/>
    </source>
</evidence>
<dbReference type="Gene3D" id="3.40.50.300">
    <property type="entry name" value="P-loop containing nucleotide triphosphate hydrolases"/>
    <property type="match status" value="1"/>
</dbReference>
<dbReference type="AlphaFoldDB" id="A0A2A5B6Q9"/>
<dbReference type="Pfam" id="PF00685">
    <property type="entry name" value="Sulfotransfer_1"/>
    <property type="match status" value="1"/>
</dbReference>
<dbReference type="Proteomes" id="UP000218327">
    <property type="component" value="Unassembled WGS sequence"/>
</dbReference>
<name>A0A2A5B6Q9_9GAMM</name>
<dbReference type="GO" id="GO:0008146">
    <property type="term" value="F:sulfotransferase activity"/>
    <property type="evidence" value="ECO:0007669"/>
    <property type="project" value="InterPro"/>
</dbReference>
<evidence type="ECO:0000256" key="2">
    <source>
        <dbReference type="ARBA" id="ARBA00023180"/>
    </source>
</evidence>
<dbReference type="PANTHER" id="PTHR10605:SF56">
    <property type="entry name" value="BIFUNCTIONAL HEPARAN SULFATE N-DEACETYLASE_N-SULFOTRANSFERASE"/>
    <property type="match status" value="1"/>
</dbReference>
<dbReference type="InterPro" id="IPR027417">
    <property type="entry name" value="P-loop_NTPase"/>
</dbReference>
<dbReference type="SUPFAM" id="SSF52540">
    <property type="entry name" value="P-loop containing nucleoside triphosphate hydrolases"/>
    <property type="match status" value="1"/>
</dbReference>
<proteinExistence type="predicted"/>
<dbReference type="PANTHER" id="PTHR10605">
    <property type="entry name" value="HEPARAN SULFATE SULFOTRANSFERASE"/>
    <property type="match status" value="1"/>
</dbReference>